<keyword evidence="10" id="KW-1185">Reference proteome</keyword>
<evidence type="ECO:0000313" key="10">
    <source>
        <dbReference type="Proteomes" id="UP000799536"/>
    </source>
</evidence>
<dbReference type="PROSITE" id="PS00483">
    <property type="entry name" value="DIHYDROOROTASE_2"/>
    <property type="match status" value="1"/>
</dbReference>
<dbReference type="GO" id="GO:0006221">
    <property type="term" value="P:pyrimidine nucleotide biosynthetic process"/>
    <property type="evidence" value="ECO:0007669"/>
    <property type="project" value="UniProtKB-KW"/>
</dbReference>
<dbReference type="AlphaFoldDB" id="A0A9P4MT71"/>
<evidence type="ECO:0000313" key="9">
    <source>
        <dbReference type="EMBL" id="KAF2204939.1"/>
    </source>
</evidence>
<comment type="pathway">
    <text evidence="2">Pyrimidine metabolism; UMP biosynthesis via de novo pathway; (S)-dihydroorotate from bicarbonate: step 3/3.</text>
</comment>
<evidence type="ECO:0000256" key="8">
    <source>
        <dbReference type="ARBA" id="ARBA00022975"/>
    </source>
</evidence>
<evidence type="ECO:0000256" key="5">
    <source>
        <dbReference type="ARBA" id="ARBA00022723"/>
    </source>
</evidence>
<reference evidence="9" key="1">
    <citation type="journal article" date="2020" name="Stud. Mycol.">
        <title>101 Dothideomycetes genomes: a test case for predicting lifestyles and emergence of pathogens.</title>
        <authorList>
            <person name="Haridas S."/>
            <person name="Albert R."/>
            <person name="Binder M."/>
            <person name="Bloem J."/>
            <person name="Labutti K."/>
            <person name="Salamov A."/>
            <person name="Andreopoulos B."/>
            <person name="Baker S."/>
            <person name="Barry K."/>
            <person name="Bills G."/>
            <person name="Bluhm B."/>
            <person name="Cannon C."/>
            <person name="Castanera R."/>
            <person name="Culley D."/>
            <person name="Daum C."/>
            <person name="Ezra D."/>
            <person name="Gonzalez J."/>
            <person name="Henrissat B."/>
            <person name="Kuo A."/>
            <person name="Liang C."/>
            <person name="Lipzen A."/>
            <person name="Lutzoni F."/>
            <person name="Magnuson J."/>
            <person name="Mondo S."/>
            <person name="Nolan M."/>
            <person name="Ohm R."/>
            <person name="Pangilinan J."/>
            <person name="Park H.-J."/>
            <person name="Ramirez L."/>
            <person name="Alfaro M."/>
            <person name="Sun H."/>
            <person name="Tritt A."/>
            <person name="Yoshinaga Y."/>
            <person name="Zwiers L.-H."/>
            <person name="Turgeon B."/>
            <person name="Goodwin S."/>
            <person name="Spatafora J."/>
            <person name="Crous P."/>
            <person name="Grigoriev I."/>
        </authorList>
    </citation>
    <scope>NUCLEOTIDE SEQUENCE</scope>
    <source>
        <strain evidence="9">ATCC 74209</strain>
    </source>
</reference>
<evidence type="ECO:0000256" key="6">
    <source>
        <dbReference type="ARBA" id="ARBA00022801"/>
    </source>
</evidence>
<dbReference type="GO" id="GO:0006207">
    <property type="term" value="P:'de novo' pyrimidine nucleobase biosynthetic process"/>
    <property type="evidence" value="ECO:0007669"/>
    <property type="project" value="TreeGrafter"/>
</dbReference>
<dbReference type="PROSITE" id="PS00482">
    <property type="entry name" value="DIHYDROOROTASE_1"/>
    <property type="match status" value="1"/>
</dbReference>
<dbReference type="EC" id="3.5.2.3" evidence="4"/>
<dbReference type="GO" id="GO:0005737">
    <property type="term" value="C:cytoplasm"/>
    <property type="evidence" value="ECO:0007669"/>
    <property type="project" value="TreeGrafter"/>
</dbReference>
<dbReference type="SUPFAM" id="SSF51556">
    <property type="entry name" value="Metallo-dependent hydrolases"/>
    <property type="match status" value="1"/>
</dbReference>
<evidence type="ECO:0000256" key="2">
    <source>
        <dbReference type="ARBA" id="ARBA00004880"/>
    </source>
</evidence>
<protein>
    <recommendedName>
        <fullName evidence="4">dihydroorotase</fullName>
        <ecNumber evidence="4">3.5.2.3</ecNumber>
    </recommendedName>
</protein>
<dbReference type="Gene3D" id="3.20.20.140">
    <property type="entry name" value="Metal-dependent hydrolases"/>
    <property type="match status" value="1"/>
</dbReference>
<comment type="similarity">
    <text evidence="3">Belongs to the metallo-dependent hydrolases superfamily. DHOase family. Class II DHOase subfamily.</text>
</comment>
<keyword evidence="5" id="KW-0479">Metal-binding</keyword>
<keyword evidence="8" id="KW-0665">Pyrimidine biosynthesis</keyword>
<dbReference type="EMBL" id="ML993865">
    <property type="protein sequence ID" value="KAF2204939.1"/>
    <property type="molecule type" value="Genomic_DNA"/>
</dbReference>
<evidence type="ECO:0000256" key="3">
    <source>
        <dbReference type="ARBA" id="ARBA00005631"/>
    </source>
</evidence>
<dbReference type="PANTHER" id="PTHR43137:SF1">
    <property type="entry name" value="DIHYDROOROTASE"/>
    <property type="match status" value="1"/>
</dbReference>
<sequence length="374" mass="41597">MAETIYLSKLEELELPATFDAHVHLRDGEMSELVTPTVRMGGVNMVYVMPNLVPPVTTVKQCLEYRDRLRAIEPNVEYLMSLYLHETITPEVIVEAKKAGITGVKSYPAGVTTNSSSGVLDYESFYPVFAEMERQNMVLNLHGEVPSTPSHAPTSTSSNPSITVLNAEPAFLPTLLTLHKKFPQLRIILEHCTTAAALDAVRLCGPSVAGTLTAHHLSLVIDDWAGDPFCFCKPVAKTPEDRDALLKAVSDKQSRGRFFLGTDSAPHPAVKKRGEDRVAAGVFTQPYATGYVLDALEKAVERGVVEKEDVTREVLEGFLGKWGQKFYQVEDKREERIVVKRQKEKIRDVLKKEGGSVEVVPFRRGESTWSVEWK</sequence>
<dbReference type="InterPro" id="IPR004721">
    <property type="entry name" value="DHOdimr"/>
</dbReference>
<dbReference type="PANTHER" id="PTHR43137">
    <property type="entry name" value="DIHYDROOROTASE"/>
    <property type="match status" value="1"/>
</dbReference>
<dbReference type="Proteomes" id="UP000799536">
    <property type="component" value="Unassembled WGS sequence"/>
</dbReference>
<dbReference type="FunFam" id="3.20.20.140:FF:000041">
    <property type="entry name" value="Dihydroorotase, variant"/>
    <property type="match status" value="1"/>
</dbReference>
<gene>
    <name evidence="9" type="ORF">GQ43DRAFT_95209</name>
</gene>
<dbReference type="InterPro" id="IPR032466">
    <property type="entry name" value="Metal_Hydrolase"/>
</dbReference>
<dbReference type="OrthoDB" id="1670005at2759"/>
<name>A0A9P4MT71_9PLEO</name>
<dbReference type="NCBIfam" id="TIGR00856">
    <property type="entry name" value="pyrC_dimer"/>
    <property type="match status" value="1"/>
</dbReference>
<dbReference type="HAMAP" id="MF_00219">
    <property type="entry name" value="PyrC_classII"/>
    <property type="match status" value="1"/>
</dbReference>
<dbReference type="GO" id="GO:0046872">
    <property type="term" value="F:metal ion binding"/>
    <property type="evidence" value="ECO:0007669"/>
    <property type="project" value="UniProtKB-KW"/>
</dbReference>
<dbReference type="PIRSF" id="PIRSF001237">
    <property type="entry name" value="DHOdimr"/>
    <property type="match status" value="1"/>
</dbReference>
<evidence type="ECO:0000256" key="7">
    <source>
        <dbReference type="ARBA" id="ARBA00022833"/>
    </source>
</evidence>
<proteinExistence type="inferred from homology"/>
<comment type="caution">
    <text evidence="9">The sequence shown here is derived from an EMBL/GenBank/DDBJ whole genome shotgun (WGS) entry which is preliminary data.</text>
</comment>
<organism evidence="9 10">
    <name type="scientific">Delitschia confertaspora ATCC 74209</name>
    <dbReference type="NCBI Taxonomy" id="1513339"/>
    <lineage>
        <taxon>Eukaryota</taxon>
        <taxon>Fungi</taxon>
        <taxon>Dikarya</taxon>
        <taxon>Ascomycota</taxon>
        <taxon>Pezizomycotina</taxon>
        <taxon>Dothideomycetes</taxon>
        <taxon>Pleosporomycetidae</taxon>
        <taxon>Pleosporales</taxon>
        <taxon>Delitschiaceae</taxon>
        <taxon>Delitschia</taxon>
    </lineage>
</organism>
<evidence type="ECO:0000256" key="4">
    <source>
        <dbReference type="ARBA" id="ARBA00012860"/>
    </source>
</evidence>
<accession>A0A9P4MT71</accession>
<keyword evidence="6" id="KW-0378">Hydrolase</keyword>
<dbReference type="InterPro" id="IPR002195">
    <property type="entry name" value="Dihydroorotase_CS"/>
</dbReference>
<evidence type="ECO:0000256" key="1">
    <source>
        <dbReference type="ARBA" id="ARBA00001947"/>
    </source>
</evidence>
<comment type="cofactor">
    <cofactor evidence="1">
        <name>Zn(2+)</name>
        <dbReference type="ChEBI" id="CHEBI:29105"/>
    </cofactor>
</comment>
<dbReference type="GO" id="GO:0004151">
    <property type="term" value="F:dihydroorotase activity"/>
    <property type="evidence" value="ECO:0007669"/>
    <property type="project" value="UniProtKB-EC"/>
</dbReference>
<keyword evidence="7" id="KW-0862">Zinc</keyword>